<feature type="region of interest" description="Disordered" evidence="9">
    <location>
        <begin position="1954"/>
        <end position="1984"/>
    </location>
</feature>
<feature type="compositionally biased region" description="Basic and acidic residues" evidence="9">
    <location>
        <begin position="2255"/>
        <end position="2268"/>
    </location>
</feature>
<dbReference type="GO" id="GO:0005509">
    <property type="term" value="F:calcium ion binding"/>
    <property type="evidence" value="ECO:0007669"/>
    <property type="project" value="InterPro"/>
</dbReference>
<feature type="region of interest" description="Disordered" evidence="9">
    <location>
        <begin position="2064"/>
        <end position="2096"/>
    </location>
</feature>
<dbReference type="GO" id="GO:0005261">
    <property type="term" value="F:monoatomic cation channel activity"/>
    <property type="evidence" value="ECO:0007669"/>
    <property type="project" value="TreeGrafter"/>
</dbReference>
<dbReference type="InterPro" id="IPR013783">
    <property type="entry name" value="Ig-like_fold"/>
</dbReference>
<dbReference type="InterPro" id="IPR002859">
    <property type="entry name" value="PKD/REJ-like"/>
</dbReference>
<comment type="caution">
    <text evidence="7">Lacks conserved residue(s) required for the propagation of feature annotation.</text>
</comment>
<proteinExistence type="predicted"/>
<evidence type="ECO:0000256" key="7">
    <source>
        <dbReference type="PROSITE-ProRule" id="PRU00076"/>
    </source>
</evidence>
<organism evidence="12 13">
    <name type="scientific">Cymbomonas tetramitiformis</name>
    <dbReference type="NCBI Taxonomy" id="36881"/>
    <lineage>
        <taxon>Eukaryota</taxon>
        <taxon>Viridiplantae</taxon>
        <taxon>Chlorophyta</taxon>
        <taxon>Pyramimonadophyceae</taxon>
        <taxon>Pyramimonadales</taxon>
        <taxon>Pyramimonadaceae</taxon>
        <taxon>Cymbomonas</taxon>
    </lineage>
</organism>
<keyword evidence="5 10" id="KW-0472">Membrane</keyword>
<evidence type="ECO:0000256" key="6">
    <source>
        <dbReference type="ARBA" id="ARBA00023157"/>
    </source>
</evidence>
<feature type="transmembrane region" description="Helical" evidence="10">
    <location>
        <begin position="2861"/>
        <end position="2884"/>
    </location>
</feature>
<dbReference type="PANTHER" id="PTHR46730">
    <property type="entry name" value="POLYCYSTIN-1"/>
    <property type="match status" value="1"/>
</dbReference>
<evidence type="ECO:0000259" key="11">
    <source>
        <dbReference type="PROSITE" id="PS50026"/>
    </source>
</evidence>
<reference evidence="12 13" key="1">
    <citation type="journal article" date="2015" name="Genome Biol. Evol.">
        <title>Comparative Genomics of a Bacterivorous Green Alga Reveals Evolutionary Causalities and Consequences of Phago-Mixotrophic Mode of Nutrition.</title>
        <authorList>
            <person name="Burns J.A."/>
            <person name="Paasch A."/>
            <person name="Narechania A."/>
            <person name="Kim E."/>
        </authorList>
    </citation>
    <scope>NUCLEOTIDE SEQUENCE [LARGE SCALE GENOMIC DNA]</scope>
    <source>
        <strain evidence="12 13">PLY_AMNH</strain>
    </source>
</reference>
<evidence type="ECO:0000256" key="2">
    <source>
        <dbReference type="ARBA" id="ARBA00022692"/>
    </source>
</evidence>
<feature type="region of interest" description="Disordered" evidence="9">
    <location>
        <begin position="2255"/>
        <end position="2325"/>
    </location>
</feature>
<evidence type="ECO:0000256" key="1">
    <source>
        <dbReference type="ARBA" id="ARBA00004370"/>
    </source>
</evidence>
<feature type="transmembrane region" description="Helical" evidence="10">
    <location>
        <begin position="2608"/>
        <end position="2627"/>
    </location>
</feature>
<feature type="compositionally biased region" description="Acidic residues" evidence="9">
    <location>
        <begin position="1689"/>
        <end position="1703"/>
    </location>
</feature>
<sequence>MGLESSRVTIESMTAGSVLFTSAVTWSSDDLAAGASPESFLAAVAASPSSLFASSSLLSGFTVTGNTSASACILGCEDCGAGYEGDTLFGCVDIDGCSGSPCFTEVECSDAEAPGVGFTCAACPAGMYGDGEWCLEDHCGANHGGCDTLVSCSNIPATESHECGACPIGYTDEFTGRNGTRCEDADGCLADPCFPGSRCTDTIAEDVAAGAAAFSCAACPAGFAGEVGTADGCVDVDECAVNSGGCWADEEAGGLKTDCVNSVGGYHCTACPAGYRGSGETTCTFMTVCTVNNGACWLGSDEFAEWNTTCTQLTETDTLCGACPLGFEGSGDTTCVDTDRCASPSPCFPGVECTDWRPPLDGFTCGICPEGYRGDGVTCELCTMSVAIRYTTAVAGEVKRAGWHRGGREVIGGQNDGLVESNCTYTEGMRFFWSAATSDGNTFELSPARHKADTLTLTVPKADLQVGLNYTFVLQAFLNGNVAVRQKATASFSVVSQPLVVVISGGEVETGDSNPITLDAGRSLDPDAEPGDILFRWNCSVEKAATVANSTTDATGVSISACRYYNGTQLPEALFGAALTMRLQGGYPPINYTFSLSGAKKERRTEVSTRVRIMAGAPPVPAIAPMLEALNPGDKLRLRSDVASVAVDTLTYKWSIVPEKSTNDLNLTDAIASLDAAQPNIVLKANTLVAGGSYTFQLVATDRIGSGSVQMTVLVNSPPVGGWLQDFAAAEVFAYAEQVTMSSAGWEDEDAPLFYQFLCEVVGAAEGVPQQLSEFIPLPSLSTIIPVEGLSHQAHLITVLGAARDSLGAVAYSARNLTVLPPPEDQPVEELGGALAGAAVNAVLDGNVDAALVSLDAANAVLNSAVAASETDSTLVLTNRSGAGPFNGTLARRRRSRALTQDAAVNSERADMRGQLAGAMMAAKGSLYSTGATVERLSGSVQGLLGAPSELGMESQEGVLLLLEDLVGDTRADPAVAPLTTGAADAMCSSLASLNKAAAVAPNVTDEASGANSTVARRAAAVIDIMDTMGVSLLEGFATGEMGQGLACDGLAMKVERSDASSADSALYTQPLESEGAAVSFPAALAQALAGLRRRRRGLLAERGNCTEGLPEEEGGCPAERLEELAVDTQLLESAVDPHGLREDERAAVTSSVTSIVVSAAGGGDMAEVQDLSEAIVFTLALTPVERPGSGSAPGSEGLEGRVLCAFYNHSLGVYDSAGCTQLPNPAPANVELVWKTRQVSLLEGGLETAWTIAVEGEAGNYSLTGGALTAGCVETFNASYPEYDGADAGLRKYVSESAEAGASCLLASPQNVFGCWWNWTHQIFSGPACVAAPAQECFCTHLTDFKAIQEPEVGSMEPPKVETLSTDELTSLSAEDVLRAGVLLAVVGGIMGGAVYLALCSMRRHDALRQQVLQQLTEPRGGLDELCFECVDGAWSWALFEEDNLAGASKVSRRLYRQHRVRRRENEIKPFERVAAEGAPKRKLKATVSLISAMNKLKRPQPKGAGAAEPAAPANLGAGQGAHLGGALSTIGTESEGAGERALREAPPSNESTDTPELLFASETTTQKEPETPSGISHGDMGGWASPELPRIETPPLSSARSRETSGSCVSGLESPPTDSPRPASYHGEHASLALVPLPEAQAPLLLPESEADAGALVGEAVTEGLMGVVGGGLRTLHTMATRAGVQDAEEAEGEGEEEEDMGSGGVLEVNRHKGSARMAAPSSAQRVEALRRHAQRRKRERQGSAGDSGAPEAKVLGVDRPTQDAKGGAAAPRKDQGLIFDRIATPPSPSSPFADEDPDIQRLAARLSANGGAGNSACPRPPRSPLTRDRRQRARAEQRLAGMAAGPGPECGGGGSVILDEAGMAVLPTLRTGPRAPSPPDAPLPAMDAIHHALTIASTIGETGLPGGGFLSYDVDAWTTVPMTGPPPPAAKEDDHVRRNRCRSADRLALAQAGVDSTSGAIPGVQGDEPSSAHAPVPTSGPAVSVPELALELHQPPACLTALETEGQGPAAPPAPMPATPPSLGSTCTSVGSGGPQSGGLGSGVLVSNKLSSLTGAVKALEGAGGGHHEEARRLLPPPAASGHSASTPAEVPEGVLRRLMKGKWKVSEQLLTARAAERVQGFLGASVARALTGERVNRLRGRGSRAVPTDRGAAAPALDPWKRRVLIVRLQAFCKMMALYQEVSAMHLSEHLCGVMGFSLTVMQLRVPVAALRQKAERVRLASLEAAGKAPRERANGVARWQRLRDETAIRKFAKSQEREREKQRSRPGRLSLREQHSPAAGGGKGDQEREGEGKVGDDGVTEVLAARPPAPSRTRQKGAPQMHLERLLGTAVVVAFMEVNHVVQNKQLRAQVRLQSRLGWQTPHGEARAFEWYLSVFRVMLTKVGSARGWYFRCILWNLLFLSNPDGSYDLDNFLATALSAGDTAPLLSEDPTGLLSSDALLEAMPGALRAAFEHLGEGERVWATMCVLERFASLPFGWVLNPGDAPEARQTLSGAAQAFVARAWGRAEEAGSAPHGAREAAEAAAKEAMAAWTKQRLETLTALGKQRGLKKLAEADPELTPLEKRQERMRRLRWIATTAMNNHPWMKIAAVRWNESYTQAQRILNECTCILLMLLCCLWFYYSKASTCCEQLRAAAGCSADPSEPCHGISQCALLLGALKCEGFDCPAEEDLLPEGFECNAFPQDNLMGQVWAAVYTICVIMPVNMFLASMFTAGGTFQPPPHWETSAGRKVKGALGKSAIVGLENLVFLAYSLLFDQRRLSRAIARYFRIVLQGLNSGLAVAGRALRTLRQKADDLAQAGWFLYQTRVLKRDREVVFEVLLVRIKLKEEAREAKDKLLSSFEQARNELDSLAVQICYFTLAICWFSIVYIMLVYATLIKTLMGDSADQKVLQAWVVALLMDNLGMQVIKSVTIKLWLKQLIAKVQSMGKGEGQLVSSFEDFINNELGTLYTANNRVDEDAADIEYDLAGVDL</sequence>
<protein>
    <recommendedName>
        <fullName evidence="11">EGF-like domain-containing protein</fullName>
    </recommendedName>
</protein>
<keyword evidence="3" id="KW-0677">Repeat</keyword>
<name>A0AAE0L065_9CHLO</name>
<feature type="compositionally biased region" description="Basic and acidic residues" evidence="9">
    <location>
        <begin position="2289"/>
        <end position="2301"/>
    </location>
</feature>
<dbReference type="CDD" id="cd00054">
    <property type="entry name" value="EGF_CA"/>
    <property type="match status" value="2"/>
</dbReference>
<feature type="coiled-coil region" evidence="8">
    <location>
        <begin position="2833"/>
        <end position="2860"/>
    </location>
</feature>
<evidence type="ECO:0000256" key="10">
    <source>
        <dbReference type="SAM" id="Phobius"/>
    </source>
</evidence>
<evidence type="ECO:0000256" key="8">
    <source>
        <dbReference type="SAM" id="Coils"/>
    </source>
</evidence>
<evidence type="ECO:0000256" key="5">
    <source>
        <dbReference type="ARBA" id="ARBA00023136"/>
    </source>
</evidence>
<dbReference type="Proteomes" id="UP001190700">
    <property type="component" value="Unassembled WGS sequence"/>
</dbReference>
<dbReference type="Gene3D" id="2.60.40.10">
    <property type="entry name" value="Immunoglobulins"/>
    <property type="match status" value="1"/>
</dbReference>
<feature type="region of interest" description="Disordered" evidence="9">
    <location>
        <begin position="1688"/>
        <end position="1833"/>
    </location>
</feature>
<feature type="transmembrane region" description="Helical" evidence="10">
    <location>
        <begin position="2740"/>
        <end position="2761"/>
    </location>
</feature>
<keyword evidence="7" id="KW-0245">EGF-like domain</keyword>
<feature type="domain" description="EGF-like" evidence="11">
    <location>
        <begin position="337"/>
        <end position="380"/>
    </location>
</feature>
<keyword evidence="8" id="KW-0175">Coiled coil</keyword>
<evidence type="ECO:0000313" key="12">
    <source>
        <dbReference type="EMBL" id="KAK3266870.1"/>
    </source>
</evidence>
<comment type="subcellular location">
    <subcellularLocation>
        <location evidence="1">Membrane</location>
    </subcellularLocation>
</comment>
<feature type="compositionally biased region" description="Low complexity" evidence="9">
    <location>
        <begin position="1503"/>
        <end position="1518"/>
    </location>
</feature>
<dbReference type="SMART" id="SM00179">
    <property type="entry name" value="EGF_CA"/>
    <property type="match status" value="4"/>
</dbReference>
<feature type="region of interest" description="Disordered" evidence="9">
    <location>
        <begin position="2006"/>
        <end position="2042"/>
    </location>
</feature>
<evidence type="ECO:0000256" key="9">
    <source>
        <dbReference type="SAM" id="MobiDB-lite"/>
    </source>
</evidence>
<dbReference type="EMBL" id="LGRX02012789">
    <property type="protein sequence ID" value="KAK3266870.1"/>
    <property type="molecule type" value="Genomic_DNA"/>
</dbReference>
<keyword evidence="2 10" id="KW-0812">Transmembrane</keyword>
<evidence type="ECO:0000256" key="3">
    <source>
        <dbReference type="ARBA" id="ARBA00022737"/>
    </source>
</evidence>
<evidence type="ECO:0000313" key="13">
    <source>
        <dbReference type="Proteomes" id="UP001190700"/>
    </source>
</evidence>
<keyword evidence="6" id="KW-1015">Disulfide bond</keyword>
<keyword evidence="13" id="KW-1185">Reference proteome</keyword>
<dbReference type="PANTHER" id="PTHR46730:SF1">
    <property type="entry name" value="PLAT DOMAIN-CONTAINING PROTEIN"/>
    <property type="match status" value="1"/>
</dbReference>
<feature type="region of interest" description="Disordered" evidence="9">
    <location>
        <begin position="1498"/>
        <end position="1628"/>
    </location>
</feature>
<feature type="compositionally biased region" description="Polar residues" evidence="9">
    <location>
        <begin position="1597"/>
        <end position="1610"/>
    </location>
</feature>
<keyword evidence="4 10" id="KW-1133">Transmembrane helix</keyword>
<gene>
    <name evidence="12" type="ORF">CYMTET_24540</name>
</gene>
<dbReference type="InterPro" id="IPR001881">
    <property type="entry name" value="EGF-like_Ca-bd_dom"/>
</dbReference>
<dbReference type="SMART" id="SM00181">
    <property type="entry name" value="EGF"/>
    <property type="match status" value="6"/>
</dbReference>
<feature type="compositionally biased region" description="Pro residues" evidence="9">
    <location>
        <begin position="2013"/>
        <end position="2023"/>
    </location>
</feature>
<dbReference type="PROSITE" id="PS50026">
    <property type="entry name" value="EGF_3"/>
    <property type="match status" value="1"/>
</dbReference>
<dbReference type="Pfam" id="PF02010">
    <property type="entry name" value="REJ"/>
    <property type="match status" value="1"/>
</dbReference>
<feature type="transmembrane region" description="Helical" evidence="10">
    <location>
        <begin position="2696"/>
        <end position="2719"/>
    </location>
</feature>
<dbReference type="Gene3D" id="2.10.25.10">
    <property type="entry name" value="Laminin"/>
    <property type="match status" value="3"/>
</dbReference>
<dbReference type="GO" id="GO:0006816">
    <property type="term" value="P:calcium ion transport"/>
    <property type="evidence" value="ECO:0007669"/>
    <property type="project" value="TreeGrafter"/>
</dbReference>
<dbReference type="InterPro" id="IPR000742">
    <property type="entry name" value="EGF"/>
</dbReference>
<comment type="caution">
    <text evidence="12">The sequence shown here is derived from an EMBL/GenBank/DDBJ whole genome shotgun (WGS) entry which is preliminary data.</text>
</comment>
<accession>A0AAE0L065</accession>
<dbReference type="GO" id="GO:0005886">
    <property type="term" value="C:plasma membrane"/>
    <property type="evidence" value="ECO:0007669"/>
    <property type="project" value="TreeGrafter"/>
</dbReference>
<evidence type="ECO:0000256" key="4">
    <source>
        <dbReference type="ARBA" id="ARBA00022989"/>
    </source>
</evidence>